<keyword evidence="3" id="KW-1185">Reference proteome</keyword>
<reference evidence="2 3" key="1">
    <citation type="submission" date="2021-05" db="EMBL/GenBank/DDBJ databases">
        <title>Draft Whole Genome Sequencing Of Biosensor Chromobacterium violaceum Strain CV026 Reveals A Regulatory RNA In Chromobacterium violaceum Phenotype Regulatory Network.</title>
        <authorList>
            <person name="Hong K.W."/>
            <person name="Chan K.G."/>
            <person name="Chang C.-Y."/>
        </authorList>
    </citation>
    <scope>NUCLEOTIDE SEQUENCE [LARGE SCALE GENOMIC DNA]</scope>
    <source>
        <strain evidence="2 3">ATCC 31532</strain>
    </source>
</reference>
<dbReference type="Proteomes" id="UP000711178">
    <property type="component" value="Unassembled WGS sequence"/>
</dbReference>
<dbReference type="RefSeq" id="WP_052258120.1">
    <property type="nucleotide sequence ID" value="NZ_CP142381.1"/>
</dbReference>
<protein>
    <submittedName>
        <fullName evidence="2">Pilus assembly protein</fullName>
    </submittedName>
</protein>
<gene>
    <name evidence="2" type="ORF">KIF53_14120</name>
</gene>
<accession>A0ABS7FFC6</accession>
<comment type="caution">
    <text evidence="2">The sequence shown here is derived from an EMBL/GenBank/DDBJ whole genome shotgun (WGS) entry which is preliminary data.</text>
</comment>
<proteinExistence type="predicted"/>
<dbReference type="InterPro" id="IPR025205">
    <property type="entry name" value="PilX/PilW_C"/>
</dbReference>
<dbReference type="EMBL" id="JAHDTB010000012">
    <property type="protein sequence ID" value="MBW8288768.1"/>
    <property type="molecule type" value="Genomic_DNA"/>
</dbReference>
<name>A0ABS7FFC6_9NEIS</name>
<evidence type="ECO:0000313" key="3">
    <source>
        <dbReference type="Proteomes" id="UP000711178"/>
    </source>
</evidence>
<organism evidence="2 3">
    <name type="scientific">Chromobacterium subtsugae</name>
    <dbReference type="NCBI Taxonomy" id="251747"/>
    <lineage>
        <taxon>Bacteria</taxon>
        <taxon>Pseudomonadati</taxon>
        <taxon>Pseudomonadota</taxon>
        <taxon>Betaproteobacteria</taxon>
        <taxon>Neisseriales</taxon>
        <taxon>Chromobacteriaceae</taxon>
        <taxon>Chromobacterium</taxon>
    </lineage>
</organism>
<dbReference type="GeneID" id="89684215"/>
<evidence type="ECO:0000313" key="2">
    <source>
        <dbReference type="EMBL" id="MBW8288768.1"/>
    </source>
</evidence>
<evidence type="ECO:0000259" key="1">
    <source>
        <dbReference type="Pfam" id="PF13681"/>
    </source>
</evidence>
<feature type="domain" description="PilX/PilW C-terminal" evidence="1">
    <location>
        <begin position="151"/>
        <end position="197"/>
    </location>
</feature>
<dbReference type="Pfam" id="PF13681">
    <property type="entry name" value="PilX"/>
    <property type="match status" value="1"/>
</dbReference>
<sequence length="215" mass="23900">MRASRQRGGALLLVLSLLAALSMLALSSSQLTISAQRLADNVQDRRRAQLLARQALLGAEDWVWRLDRRLDMAALAARPAELYGEGRLFPPNCHGPQGKGLCEPKEPPERRANGAVPLLHPCGNSRAFPLEPEPAQSRCPQQVRSGGLSWANPRYVVELIDPGFLARDGSPGRLYRITVRAWGRTPYSSVTLQSWYRVGDGEAAGRRLNWEERRE</sequence>